<feature type="region of interest" description="Disordered" evidence="1">
    <location>
        <begin position="1"/>
        <end position="38"/>
    </location>
</feature>
<sequence length="141" mass="15649">MTMTEMDRSDTSVQEASHQQVLKGAEQHNRSRSLTSLQSMFTRRKRLSLQRSTSQLSAHRTTALSACTLPSSSSTFSSSSRKESTFNKILHLLPFKGNDKYTLSLANTSALPSQKSLEFEALLEEYPSRTIKTSLTPCTAA</sequence>
<evidence type="ECO:0000256" key="1">
    <source>
        <dbReference type="SAM" id="MobiDB-lite"/>
    </source>
</evidence>
<comment type="caution">
    <text evidence="2">The sequence shown here is derived from an EMBL/GenBank/DDBJ whole genome shotgun (WGS) entry which is preliminary data.</text>
</comment>
<organism evidence="2 3">
    <name type="scientific">Mucor velutinosus</name>
    <dbReference type="NCBI Taxonomy" id="708070"/>
    <lineage>
        <taxon>Eukaryota</taxon>
        <taxon>Fungi</taxon>
        <taxon>Fungi incertae sedis</taxon>
        <taxon>Mucoromycota</taxon>
        <taxon>Mucoromycotina</taxon>
        <taxon>Mucoromycetes</taxon>
        <taxon>Mucorales</taxon>
        <taxon>Mucorineae</taxon>
        <taxon>Mucoraceae</taxon>
        <taxon>Mucor</taxon>
    </lineage>
</organism>
<dbReference type="EMBL" id="JASEJX010000034">
    <property type="protein sequence ID" value="KAK4510180.1"/>
    <property type="molecule type" value="Genomic_DNA"/>
</dbReference>
<dbReference type="Proteomes" id="UP001304243">
    <property type="component" value="Unassembled WGS sequence"/>
</dbReference>
<dbReference type="GeneID" id="89950038"/>
<accession>A0AAN7D953</accession>
<reference evidence="2 3" key="1">
    <citation type="submission" date="2022-11" db="EMBL/GenBank/DDBJ databases">
        <title>Mucor velutinosus strain NIH1002 WGS.</title>
        <authorList>
            <person name="Subramanian P."/>
            <person name="Mullikin J.C."/>
            <person name="Segre J.A."/>
            <person name="Zelazny A.M."/>
        </authorList>
    </citation>
    <scope>NUCLEOTIDE SEQUENCE [LARGE SCALE GENOMIC DNA]</scope>
    <source>
        <strain evidence="2 3">NIH1002</strain>
    </source>
</reference>
<feature type="compositionally biased region" description="Basic and acidic residues" evidence="1">
    <location>
        <begin position="1"/>
        <end position="10"/>
    </location>
</feature>
<proteinExistence type="predicted"/>
<name>A0AAN7D953_9FUNG</name>
<gene>
    <name evidence="2" type="ORF">ATC70_006352</name>
</gene>
<evidence type="ECO:0000313" key="3">
    <source>
        <dbReference type="Proteomes" id="UP001304243"/>
    </source>
</evidence>
<feature type="compositionally biased region" description="Polar residues" evidence="1">
    <location>
        <begin position="11"/>
        <end position="20"/>
    </location>
</feature>
<dbReference type="AlphaFoldDB" id="A0AAN7D953"/>
<keyword evidence="3" id="KW-1185">Reference proteome</keyword>
<evidence type="ECO:0000313" key="2">
    <source>
        <dbReference type="EMBL" id="KAK4510180.1"/>
    </source>
</evidence>
<dbReference type="RefSeq" id="XP_064676846.1">
    <property type="nucleotide sequence ID" value="XM_064825628.1"/>
</dbReference>
<protein>
    <submittedName>
        <fullName evidence="2">Uncharacterized protein</fullName>
    </submittedName>
</protein>